<accession>A0ABW5BHH7</accession>
<keyword evidence="10" id="KW-1185">Reference proteome</keyword>
<dbReference type="SUPFAM" id="SSF47384">
    <property type="entry name" value="Homodimeric domain of signal transducing histidine kinase"/>
    <property type="match status" value="1"/>
</dbReference>
<keyword evidence="9" id="KW-0067">ATP-binding</keyword>
<dbReference type="InterPro" id="IPR050736">
    <property type="entry name" value="Sensor_HK_Regulatory"/>
</dbReference>
<evidence type="ECO:0000256" key="2">
    <source>
        <dbReference type="ARBA" id="ARBA00012438"/>
    </source>
</evidence>
<dbReference type="Gene3D" id="3.30.450.20">
    <property type="entry name" value="PAS domain"/>
    <property type="match status" value="1"/>
</dbReference>
<organism evidence="9 10">
    <name type="scientific">Kiloniella antarctica</name>
    <dbReference type="NCBI Taxonomy" id="1550907"/>
    <lineage>
        <taxon>Bacteria</taxon>
        <taxon>Pseudomonadati</taxon>
        <taxon>Pseudomonadota</taxon>
        <taxon>Alphaproteobacteria</taxon>
        <taxon>Rhodospirillales</taxon>
        <taxon>Kiloniellaceae</taxon>
        <taxon>Kiloniella</taxon>
    </lineage>
</organism>
<dbReference type="InterPro" id="IPR036097">
    <property type="entry name" value="HisK_dim/P_sf"/>
</dbReference>
<evidence type="ECO:0000256" key="6">
    <source>
        <dbReference type="ARBA" id="ARBA00023012"/>
    </source>
</evidence>
<dbReference type="PRINTS" id="PR00344">
    <property type="entry name" value="BCTRLSENSOR"/>
</dbReference>
<evidence type="ECO:0000313" key="10">
    <source>
        <dbReference type="Proteomes" id="UP001597294"/>
    </source>
</evidence>
<dbReference type="Gene3D" id="3.30.565.10">
    <property type="entry name" value="Histidine kinase-like ATPase, C-terminal domain"/>
    <property type="match status" value="1"/>
</dbReference>
<dbReference type="SMART" id="SM00387">
    <property type="entry name" value="HATPase_c"/>
    <property type="match status" value="1"/>
</dbReference>
<keyword evidence="7" id="KW-0472">Membrane</keyword>
<keyword evidence="4" id="KW-0808">Transferase</keyword>
<dbReference type="SUPFAM" id="SSF55874">
    <property type="entry name" value="ATPase domain of HSP90 chaperone/DNA topoisomerase II/histidine kinase"/>
    <property type="match status" value="1"/>
</dbReference>
<dbReference type="Pfam" id="PF00512">
    <property type="entry name" value="HisKA"/>
    <property type="match status" value="1"/>
</dbReference>
<evidence type="ECO:0000256" key="1">
    <source>
        <dbReference type="ARBA" id="ARBA00000085"/>
    </source>
</evidence>
<feature type="transmembrane region" description="Helical" evidence="7">
    <location>
        <begin position="18"/>
        <end position="36"/>
    </location>
</feature>
<evidence type="ECO:0000256" key="3">
    <source>
        <dbReference type="ARBA" id="ARBA00022553"/>
    </source>
</evidence>
<dbReference type="InterPro" id="IPR003661">
    <property type="entry name" value="HisK_dim/P_dom"/>
</dbReference>
<dbReference type="InterPro" id="IPR003594">
    <property type="entry name" value="HATPase_dom"/>
</dbReference>
<dbReference type="InterPro" id="IPR036890">
    <property type="entry name" value="HATPase_C_sf"/>
</dbReference>
<evidence type="ECO:0000256" key="4">
    <source>
        <dbReference type="ARBA" id="ARBA00022679"/>
    </source>
</evidence>
<gene>
    <name evidence="9" type="ORF">ACFSKO_08130</name>
</gene>
<dbReference type="InterPro" id="IPR004358">
    <property type="entry name" value="Sig_transdc_His_kin-like_C"/>
</dbReference>
<dbReference type="GO" id="GO:0005524">
    <property type="term" value="F:ATP binding"/>
    <property type="evidence" value="ECO:0007669"/>
    <property type="project" value="UniProtKB-KW"/>
</dbReference>
<keyword evidence="7" id="KW-0812">Transmembrane</keyword>
<comment type="caution">
    <text evidence="9">The sequence shown here is derived from an EMBL/GenBank/DDBJ whole genome shotgun (WGS) entry which is preliminary data.</text>
</comment>
<reference evidence="10" key="1">
    <citation type="journal article" date="2019" name="Int. J. Syst. Evol. Microbiol.">
        <title>The Global Catalogue of Microorganisms (GCM) 10K type strain sequencing project: providing services to taxonomists for standard genome sequencing and annotation.</title>
        <authorList>
            <consortium name="The Broad Institute Genomics Platform"/>
            <consortium name="The Broad Institute Genome Sequencing Center for Infectious Disease"/>
            <person name="Wu L."/>
            <person name="Ma J."/>
        </authorList>
    </citation>
    <scope>NUCLEOTIDE SEQUENCE [LARGE SCALE GENOMIC DNA]</scope>
    <source>
        <strain evidence="10">CGMCC 4.7192</strain>
    </source>
</reference>
<dbReference type="Gene3D" id="1.10.287.130">
    <property type="match status" value="1"/>
</dbReference>
<sequence>MVNSKNNSPPFKSISRRLIMYIVLCSSLVTLFLTIFQLQRDYETDIAEQDKALEQIRQVHLKTITQGLWATDTVLLQTIIEGLINIRDVNYAAIIDDKEILLSIGDKPIKDTGTKSFPLQYRYSGVVDEIGTLVIAIDGDAAFRRVLDRALIILISNTFKTALVITFTIIIFHLMVSRHLTNIIDYLAALNIPQSYAPLDLKRNREKIKSFDELDLVVNSINESSDRISKTFAMEQEIKEREYAEALLRKSEARLVQILDYSPFGVSIVSLKDRKQLYYNRRFTEMFAIPDDVTEIETVISESYLAPADRDEIWALFQKNGAIDGFEQQRIRTDKTIWWAYADWTPYVFAGEDAVMVWLSDVTKHRQAEEELKQLNEQKNKFFSIIAHDLKGPFNSLLGFSSLLSVKGSNIDPEKTVQYGIAVHNSATQVFKLLENLLDWSLLQMDRMEFEISPVSVEDIITENLDLFQPTAEEKSIRLKADCQKDIIVMADNYMLDTIIRNLILNAIKFTPLNGEVTITSRENGNWAEIEVSDTGVGIPSSKATRLFLLSEKTSTLGTSGETGTGLGLPLCKDLVERQGGQITVKSVKGKGSSFQIKLPLKPL</sequence>
<dbReference type="SUPFAM" id="SSF55785">
    <property type="entry name" value="PYP-like sensor domain (PAS domain)"/>
    <property type="match status" value="1"/>
</dbReference>
<protein>
    <recommendedName>
        <fullName evidence="2">histidine kinase</fullName>
        <ecNumber evidence="2">2.7.13.3</ecNumber>
    </recommendedName>
</protein>
<name>A0ABW5BHH7_9PROT</name>
<dbReference type="RefSeq" id="WP_380250315.1">
    <property type="nucleotide sequence ID" value="NZ_JBHUII010000004.1"/>
</dbReference>
<comment type="catalytic activity">
    <reaction evidence="1">
        <text>ATP + protein L-histidine = ADP + protein N-phospho-L-histidine.</text>
        <dbReference type="EC" id="2.7.13.3"/>
    </reaction>
</comment>
<dbReference type="PANTHER" id="PTHR43711">
    <property type="entry name" value="TWO-COMPONENT HISTIDINE KINASE"/>
    <property type="match status" value="1"/>
</dbReference>
<dbReference type="PANTHER" id="PTHR43711:SF26">
    <property type="entry name" value="SENSOR HISTIDINE KINASE RCSC"/>
    <property type="match status" value="1"/>
</dbReference>
<dbReference type="Pfam" id="PF17149">
    <property type="entry name" value="CHASE5"/>
    <property type="match status" value="1"/>
</dbReference>
<keyword evidence="6" id="KW-0902">Two-component regulatory system</keyword>
<dbReference type="InterPro" id="IPR033414">
    <property type="entry name" value="Sensor_dom"/>
</dbReference>
<feature type="domain" description="Histidine kinase" evidence="8">
    <location>
        <begin position="385"/>
        <end position="603"/>
    </location>
</feature>
<evidence type="ECO:0000256" key="5">
    <source>
        <dbReference type="ARBA" id="ARBA00022777"/>
    </source>
</evidence>
<evidence type="ECO:0000313" key="9">
    <source>
        <dbReference type="EMBL" id="MFD2205573.1"/>
    </source>
</evidence>
<dbReference type="PROSITE" id="PS50109">
    <property type="entry name" value="HIS_KIN"/>
    <property type="match status" value="1"/>
</dbReference>
<feature type="transmembrane region" description="Helical" evidence="7">
    <location>
        <begin position="151"/>
        <end position="176"/>
    </location>
</feature>
<keyword evidence="5" id="KW-0418">Kinase</keyword>
<proteinExistence type="predicted"/>
<evidence type="ECO:0000259" key="8">
    <source>
        <dbReference type="PROSITE" id="PS50109"/>
    </source>
</evidence>
<dbReference type="SMART" id="SM00388">
    <property type="entry name" value="HisKA"/>
    <property type="match status" value="1"/>
</dbReference>
<dbReference type="EMBL" id="JBHUII010000004">
    <property type="protein sequence ID" value="MFD2205573.1"/>
    <property type="molecule type" value="Genomic_DNA"/>
</dbReference>
<dbReference type="InterPro" id="IPR035965">
    <property type="entry name" value="PAS-like_dom_sf"/>
</dbReference>
<keyword evidence="3" id="KW-0597">Phosphoprotein</keyword>
<evidence type="ECO:0000256" key="7">
    <source>
        <dbReference type="SAM" id="Phobius"/>
    </source>
</evidence>
<keyword evidence="9" id="KW-0547">Nucleotide-binding</keyword>
<dbReference type="InterPro" id="IPR005467">
    <property type="entry name" value="His_kinase_dom"/>
</dbReference>
<keyword evidence="7" id="KW-1133">Transmembrane helix</keyword>
<dbReference type="EC" id="2.7.13.3" evidence="2"/>
<dbReference type="Pfam" id="PF02518">
    <property type="entry name" value="HATPase_c"/>
    <property type="match status" value="1"/>
</dbReference>
<dbReference type="Proteomes" id="UP001597294">
    <property type="component" value="Unassembled WGS sequence"/>
</dbReference>